<dbReference type="GeneID" id="37054818"/>
<dbReference type="AlphaFoldDB" id="A0A317V7J1"/>
<gene>
    <name evidence="1" type="ORF">BO83DRAFT_390421</name>
</gene>
<dbReference type="Proteomes" id="UP000246171">
    <property type="component" value="Unassembled WGS sequence"/>
</dbReference>
<evidence type="ECO:0000313" key="2">
    <source>
        <dbReference type="Proteomes" id="UP000246171"/>
    </source>
</evidence>
<protein>
    <submittedName>
        <fullName evidence="1">Uncharacterized protein</fullName>
    </submittedName>
</protein>
<proteinExistence type="predicted"/>
<comment type="caution">
    <text evidence="1">The sequence shown here is derived from an EMBL/GenBank/DDBJ whole genome shotgun (WGS) entry which is preliminary data.</text>
</comment>
<accession>A0A317V7J1</accession>
<dbReference type="EMBL" id="MSFU01000018">
    <property type="protein sequence ID" value="PWY69399.1"/>
    <property type="molecule type" value="Genomic_DNA"/>
</dbReference>
<organism evidence="1 2">
    <name type="scientific">Aspergillus eucalypticola (strain CBS 122712 / IBT 29274)</name>
    <dbReference type="NCBI Taxonomy" id="1448314"/>
    <lineage>
        <taxon>Eukaryota</taxon>
        <taxon>Fungi</taxon>
        <taxon>Dikarya</taxon>
        <taxon>Ascomycota</taxon>
        <taxon>Pezizomycotina</taxon>
        <taxon>Eurotiomycetes</taxon>
        <taxon>Eurotiomycetidae</taxon>
        <taxon>Eurotiales</taxon>
        <taxon>Aspergillaceae</taxon>
        <taxon>Aspergillus</taxon>
        <taxon>Aspergillus subgen. Circumdati</taxon>
    </lineage>
</organism>
<sequence length="176" mass="19561">MSASSCVPFLTNETPDRFPVKKASFRVRETDVAAINTTSKASGLWMGNPFDIEKRQYIKAHDTQPKDIFQQSICATNSKVATRSTSNETVYPLRVMHVLIDDLAAHVPEDACNVISETGEFASSTSGSIPFMPVTSLTLMITCAWGSNANLFLNSQRDRVQMFMKNVVVKNLRHEI</sequence>
<keyword evidence="2" id="KW-1185">Reference proteome</keyword>
<reference evidence="1" key="1">
    <citation type="submission" date="2016-12" db="EMBL/GenBank/DDBJ databases">
        <title>The genomes of Aspergillus section Nigri reveals drivers in fungal speciation.</title>
        <authorList>
            <consortium name="DOE Joint Genome Institute"/>
            <person name="Vesth T.C."/>
            <person name="Nybo J."/>
            <person name="Theobald S."/>
            <person name="Brandl J."/>
            <person name="Frisvad J.C."/>
            <person name="Nielsen K.F."/>
            <person name="Lyhne E.K."/>
            <person name="Kogle M.E."/>
            <person name="Kuo A."/>
            <person name="Riley R."/>
            <person name="Clum A."/>
            <person name="Nolan M."/>
            <person name="Lipzen A."/>
            <person name="Salamov A."/>
            <person name="Henrissat B."/>
            <person name="Wiebenga A."/>
            <person name="De vries R.P."/>
            <person name="Grigoriev I.V."/>
            <person name="Mortensen U.H."/>
            <person name="Andersen M.R."/>
            <person name="Baker S.E."/>
        </authorList>
    </citation>
    <scope>NUCLEOTIDE SEQUENCE</scope>
    <source>
        <strain evidence="1">CBS 122712</strain>
    </source>
</reference>
<dbReference type="VEuPathDB" id="FungiDB:BO83DRAFT_390421"/>
<name>A0A317V7J1_ASPEC</name>
<evidence type="ECO:0000313" key="1">
    <source>
        <dbReference type="EMBL" id="PWY69399.1"/>
    </source>
</evidence>
<dbReference type="RefSeq" id="XP_025386487.1">
    <property type="nucleotide sequence ID" value="XM_025532856.1"/>
</dbReference>